<evidence type="ECO:0000313" key="2">
    <source>
        <dbReference type="EMBL" id="AGN11298.1"/>
    </source>
</evidence>
<keyword evidence="1" id="KW-1133">Transmembrane helix</keyword>
<keyword evidence="1" id="KW-0812">Transmembrane</keyword>
<dbReference type="KEGG" id="saga:M5M_05833"/>
<proteinExistence type="predicted"/>
<evidence type="ECO:0000256" key="1">
    <source>
        <dbReference type="SAM" id="Phobius"/>
    </source>
</evidence>
<dbReference type="EMBL" id="CP003746">
    <property type="protein sequence ID" value="AGN11298.1"/>
    <property type="molecule type" value="Genomic_DNA"/>
</dbReference>
<reference evidence="2 3" key="1">
    <citation type="journal article" date="2013" name="Genome Announc.">
        <title>Complete genome sequence of Simiduia agarivorans SA1(T), a marine bacterium able to degrade a variety of polysaccharides.</title>
        <authorList>
            <person name="Lin S.Y."/>
            <person name="Shieh W.Y."/>
            <person name="Chen J.S."/>
            <person name="Tang S.L."/>
        </authorList>
    </citation>
    <scope>NUCLEOTIDE SEQUENCE [LARGE SCALE GENOMIC DNA]</scope>
    <source>
        <strain evidence="3">DSM 21679 / JCM 13881 / BCRC 17597 / SA1</strain>
    </source>
</reference>
<name>R9S604_SIMAS</name>
<dbReference type="AlphaFoldDB" id="R9S604"/>
<gene>
    <name evidence="2" type="ordered locus">M5M_05833</name>
</gene>
<keyword evidence="1" id="KW-0472">Membrane</keyword>
<feature type="transmembrane region" description="Helical" evidence="1">
    <location>
        <begin position="20"/>
        <end position="36"/>
    </location>
</feature>
<dbReference type="RefSeq" id="WP_016389247.1">
    <property type="nucleotide sequence ID" value="NC_018868.3"/>
</dbReference>
<keyword evidence="3" id="KW-1185">Reference proteome</keyword>
<protein>
    <submittedName>
        <fullName evidence="2">Uncharacterized protein</fullName>
    </submittedName>
</protein>
<evidence type="ECO:0000313" key="3">
    <source>
        <dbReference type="Proteomes" id="UP000000466"/>
    </source>
</evidence>
<dbReference type="HOGENOM" id="CLU_1446737_0_0_6"/>
<sequence length="187" mass="20895">MADSDASMMELVGQRIPVNVWSALIVLILSVLIFSLEKCTVGGVKNVVQAGLLGENVVESTDSLILTFWTPSERTWAEMSDGEKERLVKDGRADWYQTTNDILASFGDQLVNGNGLSAQGFSRWESFGKGTSASKWGWTWSVSIARKNVGADVGIIKNKFRDIYTKNFIRDQDIYLEIRHAEAIRDR</sequence>
<dbReference type="Proteomes" id="UP000000466">
    <property type="component" value="Chromosome"/>
</dbReference>
<organism evidence="2 3">
    <name type="scientific">Simiduia agarivorans (strain DSM 21679 / JCM 13881 / BCRC 17597 / SA1)</name>
    <dbReference type="NCBI Taxonomy" id="1117647"/>
    <lineage>
        <taxon>Bacteria</taxon>
        <taxon>Pseudomonadati</taxon>
        <taxon>Pseudomonadota</taxon>
        <taxon>Gammaproteobacteria</taxon>
        <taxon>Cellvibrionales</taxon>
        <taxon>Cellvibrionaceae</taxon>
        <taxon>Simiduia</taxon>
    </lineage>
</organism>
<accession>R9S604</accession>